<reference evidence="2 3" key="1">
    <citation type="journal article" date="2020" name="Nature">
        <title>Six reference-quality genomes reveal evolution of bat adaptations.</title>
        <authorList>
            <person name="Jebb D."/>
            <person name="Huang Z."/>
            <person name="Pippel M."/>
            <person name="Hughes G.M."/>
            <person name="Lavrichenko K."/>
            <person name="Devanna P."/>
            <person name="Winkler S."/>
            <person name="Jermiin L.S."/>
            <person name="Skirmuntt E.C."/>
            <person name="Katzourakis A."/>
            <person name="Burkitt-Gray L."/>
            <person name="Ray D.A."/>
            <person name="Sullivan K.A.M."/>
            <person name="Roscito J.G."/>
            <person name="Kirilenko B.M."/>
            <person name="Davalos L.M."/>
            <person name="Corthals A.P."/>
            <person name="Power M.L."/>
            <person name="Jones G."/>
            <person name="Ransome R.D."/>
            <person name="Dechmann D.K.N."/>
            <person name="Locatelli A.G."/>
            <person name="Puechmaille S.J."/>
            <person name="Fedrigo O."/>
            <person name="Jarvis E.D."/>
            <person name="Hiller M."/>
            <person name="Vernes S.C."/>
            <person name="Myers E.W."/>
            <person name="Teeling E.C."/>
        </authorList>
    </citation>
    <scope>NUCLEOTIDE SEQUENCE [LARGE SCALE GENOMIC DNA]</scope>
    <source>
        <strain evidence="2">MMyoMyo1</strain>
        <tissue evidence="2">Flight muscle</tissue>
    </source>
</reference>
<comment type="caution">
    <text evidence="2">The sequence shown here is derived from an EMBL/GenBank/DDBJ whole genome shotgun (WGS) entry which is preliminary data.</text>
</comment>
<organism evidence="2 3">
    <name type="scientific">Myotis myotis</name>
    <name type="common">Greater mouse-eared bat</name>
    <name type="synonym">Vespertilio myotis</name>
    <dbReference type="NCBI Taxonomy" id="51298"/>
    <lineage>
        <taxon>Eukaryota</taxon>
        <taxon>Metazoa</taxon>
        <taxon>Chordata</taxon>
        <taxon>Craniata</taxon>
        <taxon>Vertebrata</taxon>
        <taxon>Euteleostomi</taxon>
        <taxon>Mammalia</taxon>
        <taxon>Eutheria</taxon>
        <taxon>Laurasiatheria</taxon>
        <taxon>Chiroptera</taxon>
        <taxon>Yangochiroptera</taxon>
        <taxon>Vespertilionidae</taxon>
        <taxon>Myotis</taxon>
    </lineage>
</organism>
<protein>
    <submittedName>
        <fullName evidence="2">Uncharacterized protein</fullName>
    </submittedName>
</protein>
<evidence type="ECO:0000256" key="1">
    <source>
        <dbReference type="SAM" id="MobiDB-lite"/>
    </source>
</evidence>
<name>A0A7J7UPV7_MYOMY</name>
<dbReference type="AlphaFoldDB" id="A0A7J7UPV7"/>
<accession>A0A7J7UPV7</accession>
<feature type="region of interest" description="Disordered" evidence="1">
    <location>
        <begin position="104"/>
        <end position="164"/>
    </location>
</feature>
<keyword evidence="3" id="KW-1185">Reference proteome</keyword>
<gene>
    <name evidence="2" type="ORF">mMyoMyo1_008580</name>
</gene>
<evidence type="ECO:0000313" key="3">
    <source>
        <dbReference type="Proteomes" id="UP000527355"/>
    </source>
</evidence>
<dbReference type="EMBL" id="JABWUV010000012">
    <property type="protein sequence ID" value="KAF6314786.1"/>
    <property type="molecule type" value="Genomic_DNA"/>
</dbReference>
<dbReference type="Proteomes" id="UP000527355">
    <property type="component" value="Unassembled WGS sequence"/>
</dbReference>
<evidence type="ECO:0000313" key="2">
    <source>
        <dbReference type="EMBL" id="KAF6314786.1"/>
    </source>
</evidence>
<sequence length="164" mass="17545">MFMGRPSKGTPLYCFVAFRASAFRSKCTSAVPRCGQSGRSARRPSSESRTPQTAPGCPRRTLRSPGWTPAASPPSPRRRPRRSRCRKGRVATCREAVSVGCRAPAGSCLRRPPRRGRGPPGSGWARRPGSLVRRPALRHRGLPGSRPGLGPGPRRGRPAGSGSA</sequence>
<proteinExistence type="predicted"/>
<feature type="compositionally biased region" description="Basic residues" evidence="1">
    <location>
        <begin position="76"/>
        <end position="89"/>
    </location>
</feature>
<feature type="region of interest" description="Disordered" evidence="1">
    <location>
        <begin position="30"/>
        <end position="91"/>
    </location>
</feature>